<accession>A0A2K3JNX4</accession>
<protein>
    <submittedName>
        <fullName evidence="1">Uncharacterized protein</fullName>
    </submittedName>
</protein>
<reference evidence="1 2" key="2">
    <citation type="journal article" date="2017" name="Front. Plant Sci.">
        <title>Gene Classification and Mining of Molecular Markers Useful in Red Clover (Trifolium pratense) Breeding.</title>
        <authorList>
            <person name="Istvanek J."/>
            <person name="Dluhosova J."/>
            <person name="Dluhos P."/>
            <person name="Patkova L."/>
            <person name="Nedelnik J."/>
            <person name="Repkova J."/>
        </authorList>
    </citation>
    <scope>NUCLEOTIDE SEQUENCE [LARGE SCALE GENOMIC DNA]</scope>
    <source>
        <strain evidence="2">cv. Tatra</strain>
        <tissue evidence="1">Young leaves</tissue>
    </source>
</reference>
<name>A0A2K3JNX4_TRIPR</name>
<evidence type="ECO:0000313" key="2">
    <source>
        <dbReference type="Proteomes" id="UP000236291"/>
    </source>
</evidence>
<proteinExistence type="predicted"/>
<sequence length="56" mass="6320">MEELIGHQLGQKGNVKGYRKTADDVKKLLQEVEDKKKVTKMAMSCEVNENANEIAE</sequence>
<dbReference type="Proteomes" id="UP000236291">
    <property type="component" value="Unassembled WGS sequence"/>
</dbReference>
<gene>
    <name evidence="1" type="ORF">L195_g049363</name>
</gene>
<dbReference type="AlphaFoldDB" id="A0A2K3JNX4"/>
<dbReference type="EMBL" id="ASHM01072579">
    <property type="protein sequence ID" value="PNX55733.1"/>
    <property type="molecule type" value="Genomic_DNA"/>
</dbReference>
<comment type="caution">
    <text evidence="1">The sequence shown here is derived from an EMBL/GenBank/DDBJ whole genome shotgun (WGS) entry which is preliminary data.</text>
</comment>
<organism evidence="1 2">
    <name type="scientific">Trifolium pratense</name>
    <name type="common">Red clover</name>
    <dbReference type="NCBI Taxonomy" id="57577"/>
    <lineage>
        <taxon>Eukaryota</taxon>
        <taxon>Viridiplantae</taxon>
        <taxon>Streptophyta</taxon>
        <taxon>Embryophyta</taxon>
        <taxon>Tracheophyta</taxon>
        <taxon>Spermatophyta</taxon>
        <taxon>Magnoliopsida</taxon>
        <taxon>eudicotyledons</taxon>
        <taxon>Gunneridae</taxon>
        <taxon>Pentapetalae</taxon>
        <taxon>rosids</taxon>
        <taxon>fabids</taxon>
        <taxon>Fabales</taxon>
        <taxon>Fabaceae</taxon>
        <taxon>Papilionoideae</taxon>
        <taxon>50 kb inversion clade</taxon>
        <taxon>NPAAA clade</taxon>
        <taxon>Hologalegina</taxon>
        <taxon>IRL clade</taxon>
        <taxon>Trifolieae</taxon>
        <taxon>Trifolium</taxon>
    </lineage>
</organism>
<reference evidence="1 2" key="1">
    <citation type="journal article" date="2014" name="Am. J. Bot.">
        <title>Genome assembly and annotation for red clover (Trifolium pratense; Fabaceae).</title>
        <authorList>
            <person name="Istvanek J."/>
            <person name="Jaros M."/>
            <person name="Krenek A."/>
            <person name="Repkova J."/>
        </authorList>
    </citation>
    <scope>NUCLEOTIDE SEQUENCE [LARGE SCALE GENOMIC DNA]</scope>
    <source>
        <strain evidence="2">cv. Tatra</strain>
        <tissue evidence="1">Young leaves</tissue>
    </source>
</reference>
<evidence type="ECO:0000313" key="1">
    <source>
        <dbReference type="EMBL" id="PNX55733.1"/>
    </source>
</evidence>